<proteinExistence type="predicted"/>
<feature type="region of interest" description="Disordered" evidence="1">
    <location>
        <begin position="130"/>
        <end position="200"/>
    </location>
</feature>
<evidence type="ECO:0000256" key="1">
    <source>
        <dbReference type="SAM" id="MobiDB-lite"/>
    </source>
</evidence>
<name>A0A9P9DSR0_9HYPO</name>
<reference evidence="2" key="1">
    <citation type="journal article" date="2021" name="Nat. Commun.">
        <title>Genetic determinants of endophytism in the Arabidopsis root mycobiome.</title>
        <authorList>
            <person name="Mesny F."/>
            <person name="Miyauchi S."/>
            <person name="Thiergart T."/>
            <person name="Pickel B."/>
            <person name="Atanasova L."/>
            <person name="Karlsson M."/>
            <person name="Huettel B."/>
            <person name="Barry K.W."/>
            <person name="Haridas S."/>
            <person name="Chen C."/>
            <person name="Bauer D."/>
            <person name="Andreopoulos W."/>
            <person name="Pangilinan J."/>
            <person name="LaButti K."/>
            <person name="Riley R."/>
            <person name="Lipzen A."/>
            <person name="Clum A."/>
            <person name="Drula E."/>
            <person name="Henrissat B."/>
            <person name="Kohler A."/>
            <person name="Grigoriev I.V."/>
            <person name="Martin F.M."/>
            <person name="Hacquard S."/>
        </authorList>
    </citation>
    <scope>NUCLEOTIDE SEQUENCE</scope>
    <source>
        <strain evidence="2">MPI-CAGE-AT-0147</strain>
    </source>
</reference>
<accession>A0A9P9DSR0</accession>
<feature type="compositionally biased region" description="Acidic residues" evidence="1">
    <location>
        <begin position="167"/>
        <end position="182"/>
    </location>
</feature>
<dbReference type="OrthoDB" id="3522001at2759"/>
<evidence type="ECO:0000313" key="2">
    <source>
        <dbReference type="EMBL" id="KAH7124372.1"/>
    </source>
</evidence>
<keyword evidence="3" id="KW-1185">Reference proteome</keyword>
<comment type="caution">
    <text evidence="2">The sequence shown here is derived from an EMBL/GenBank/DDBJ whole genome shotgun (WGS) entry which is preliminary data.</text>
</comment>
<organism evidence="2 3">
    <name type="scientific">Dactylonectria macrodidyma</name>
    <dbReference type="NCBI Taxonomy" id="307937"/>
    <lineage>
        <taxon>Eukaryota</taxon>
        <taxon>Fungi</taxon>
        <taxon>Dikarya</taxon>
        <taxon>Ascomycota</taxon>
        <taxon>Pezizomycotina</taxon>
        <taxon>Sordariomycetes</taxon>
        <taxon>Hypocreomycetidae</taxon>
        <taxon>Hypocreales</taxon>
        <taxon>Nectriaceae</taxon>
        <taxon>Dactylonectria</taxon>
    </lineage>
</organism>
<dbReference type="EMBL" id="JAGMUV010000022">
    <property type="protein sequence ID" value="KAH7124372.1"/>
    <property type="molecule type" value="Genomic_DNA"/>
</dbReference>
<sequence length="200" mass="22559">MEEQWQRRQQPQDDATAREQQLLVRLGESFDREVERCSWRLNSVPTETLQWLASISAVNPQAVPFGVKGKELSMAKYRSVGQRYLGFCLRAYWLGREEAFKQWAVRFTDEQWSLLQDVAYELGSREAVPSTQDIGFGSSGGRGHTQRRHISRSPGAHNQDGSPSNNDNDDDDCEDDDDDDDDGVRMDGSVDITVVSTNGA</sequence>
<dbReference type="AlphaFoldDB" id="A0A9P9DSR0"/>
<evidence type="ECO:0000313" key="3">
    <source>
        <dbReference type="Proteomes" id="UP000738349"/>
    </source>
</evidence>
<gene>
    <name evidence="2" type="ORF">EDB81DRAFT_861055</name>
</gene>
<dbReference type="Proteomes" id="UP000738349">
    <property type="component" value="Unassembled WGS sequence"/>
</dbReference>
<protein>
    <submittedName>
        <fullName evidence="2">Uncharacterized protein</fullName>
    </submittedName>
</protein>